<feature type="domain" description="DUF7587" evidence="1">
    <location>
        <begin position="28"/>
        <end position="135"/>
    </location>
</feature>
<evidence type="ECO:0000313" key="2">
    <source>
        <dbReference type="EMBL" id="KAK5990609.1"/>
    </source>
</evidence>
<gene>
    <name evidence="2" type="ORF">PT974_08878</name>
</gene>
<organism evidence="2 3">
    <name type="scientific">Cladobotryum mycophilum</name>
    <dbReference type="NCBI Taxonomy" id="491253"/>
    <lineage>
        <taxon>Eukaryota</taxon>
        <taxon>Fungi</taxon>
        <taxon>Dikarya</taxon>
        <taxon>Ascomycota</taxon>
        <taxon>Pezizomycotina</taxon>
        <taxon>Sordariomycetes</taxon>
        <taxon>Hypocreomycetidae</taxon>
        <taxon>Hypocreales</taxon>
        <taxon>Hypocreaceae</taxon>
        <taxon>Cladobotryum</taxon>
    </lineage>
</organism>
<dbReference type="Proteomes" id="UP001338125">
    <property type="component" value="Unassembled WGS sequence"/>
</dbReference>
<proteinExistence type="predicted"/>
<comment type="caution">
    <text evidence="2">The sequence shown here is derived from an EMBL/GenBank/DDBJ whole genome shotgun (WGS) entry which is preliminary data.</text>
</comment>
<protein>
    <recommendedName>
        <fullName evidence="1">DUF7587 domain-containing protein</fullName>
    </recommendedName>
</protein>
<sequence>MEHCIFTRAFSATSAGGLCSGLGSAGPRLTDEQLLFHFGRHQRLKNKHPTALVSVSDRIIDTLRRAFNKHYKDGESPEDIYIIFVKTLGNLNGIAIHSARDLAKKGQNSKSNQFMHEFLFEWAIPEKYVVHTISV</sequence>
<keyword evidence="3" id="KW-1185">Reference proteome</keyword>
<accession>A0ABR0SEQ3</accession>
<name>A0ABR0SEQ3_9HYPO</name>
<dbReference type="Pfam" id="PF24494">
    <property type="entry name" value="DUF7587"/>
    <property type="match status" value="1"/>
</dbReference>
<reference evidence="2 3" key="1">
    <citation type="submission" date="2024-01" db="EMBL/GenBank/DDBJ databases">
        <title>Complete genome of Cladobotryum mycophilum ATHUM6906.</title>
        <authorList>
            <person name="Christinaki A.C."/>
            <person name="Myridakis A.I."/>
            <person name="Kouvelis V.N."/>
        </authorList>
    </citation>
    <scope>NUCLEOTIDE SEQUENCE [LARGE SCALE GENOMIC DNA]</scope>
    <source>
        <strain evidence="2 3">ATHUM6906</strain>
    </source>
</reference>
<dbReference type="InterPro" id="IPR056009">
    <property type="entry name" value="DUF7587"/>
</dbReference>
<evidence type="ECO:0000313" key="3">
    <source>
        <dbReference type="Proteomes" id="UP001338125"/>
    </source>
</evidence>
<evidence type="ECO:0000259" key="1">
    <source>
        <dbReference type="Pfam" id="PF24494"/>
    </source>
</evidence>
<dbReference type="EMBL" id="JAVFKD010000014">
    <property type="protein sequence ID" value="KAK5990609.1"/>
    <property type="molecule type" value="Genomic_DNA"/>
</dbReference>